<keyword evidence="5" id="KW-1185">Reference proteome</keyword>
<dbReference type="AlphaFoldDB" id="A0A2K5AQ72"/>
<organism evidence="4 5">
    <name type="scientific">Candidatus Nitrosocaldus cavascurensis</name>
    <dbReference type="NCBI Taxonomy" id="2058097"/>
    <lineage>
        <taxon>Archaea</taxon>
        <taxon>Nitrososphaerota</taxon>
        <taxon>Nitrososphaeria</taxon>
        <taxon>Candidatus Nitrosocaldales</taxon>
        <taxon>Candidatus Nitrosocaldaceae</taxon>
        <taxon>Candidatus Nitrosocaldus</taxon>
    </lineage>
</organism>
<accession>A0A2K5AQ72</accession>
<dbReference type="CDD" id="cd02523">
    <property type="entry name" value="PC_cytidylyltransferase"/>
    <property type="match status" value="1"/>
</dbReference>
<evidence type="ECO:0000313" key="5">
    <source>
        <dbReference type="Proteomes" id="UP000236248"/>
    </source>
</evidence>
<evidence type="ECO:0000313" key="4">
    <source>
        <dbReference type="EMBL" id="SPC33792.1"/>
    </source>
</evidence>
<keyword evidence="2" id="KW-0548">Nucleotidyltransferase</keyword>
<dbReference type="SUPFAM" id="SSF53448">
    <property type="entry name" value="Nucleotide-diphospho-sugar transferases"/>
    <property type="match status" value="1"/>
</dbReference>
<proteinExistence type="predicted"/>
<dbReference type="InterPro" id="IPR005835">
    <property type="entry name" value="NTP_transferase_dom"/>
</dbReference>
<reference evidence="5" key="1">
    <citation type="submission" date="2018-01" db="EMBL/GenBank/DDBJ databases">
        <authorList>
            <person name="Kerou L M."/>
        </authorList>
    </citation>
    <scope>NUCLEOTIDE SEQUENCE [LARGE SCALE GENOMIC DNA]</scope>
    <source>
        <strain evidence="5">SCU2</strain>
    </source>
</reference>
<dbReference type="PANTHER" id="PTHR43584:SF5">
    <property type="entry name" value="PROTEIN LICC"/>
    <property type="match status" value="1"/>
</dbReference>
<dbReference type="InterPro" id="IPR050065">
    <property type="entry name" value="GlmU-like"/>
</dbReference>
<keyword evidence="1" id="KW-0808">Transferase</keyword>
<sequence length="259" mass="29593">MIDMVNRVDRAVILAAGYSTRLRPLTDNIPKTLLKVGRLTIFDMAVSALMNYGINNIIVVTGHAANSLREHVKINYKQNSITFRFIINDKPALGNIYSFYTAREYMDRDFILLNSDVLFHPQILEYLLMLDGSVLVVDDHKQVGEEEMKVKVNSNGIIKDISKNIPVEEADGEYIGIMKLTGEEIHKVVRSIESLFKEGKYNLYYEDAIRLIANREDCFYKCSTRGLPCIEIDTIEDLNNAKKIAYDIERGGCHEGKYR</sequence>
<evidence type="ECO:0000256" key="2">
    <source>
        <dbReference type="ARBA" id="ARBA00022695"/>
    </source>
</evidence>
<dbReference type="EMBL" id="LT981265">
    <property type="protein sequence ID" value="SPC33792.1"/>
    <property type="molecule type" value="Genomic_DNA"/>
</dbReference>
<dbReference type="Pfam" id="PF00483">
    <property type="entry name" value="NTP_transferase"/>
    <property type="match status" value="1"/>
</dbReference>
<dbReference type="Gene3D" id="3.90.550.10">
    <property type="entry name" value="Spore Coat Polysaccharide Biosynthesis Protein SpsA, Chain A"/>
    <property type="match status" value="1"/>
</dbReference>
<dbReference type="InterPro" id="IPR029044">
    <property type="entry name" value="Nucleotide-diphossugar_trans"/>
</dbReference>
<protein>
    <recommendedName>
        <fullName evidence="3">Nucleotidyl transferase domain-containing protein</fullName>
    </recommendedName>
</protein>
<name>A0A2K5AQ72_9ARCH</name>
<evidence type="ECO:0000256" key="1">
    <source>
        <dbReference type="ARBA" id="ARBA00022679"/>
    </source>
</evidence>
<dbReference type="PANTHER" id="PTHR43584">
    <property type="entry name" value="NUCLEOTIDYL TRANSFERASE"/>
    <property type="match status" value="1"/>
</dbReference>
<feature type="domain" description="Nucleotidyl transferase" evidence="3">
    <location>
        <begin position="11"/>
        <end position="124"/>
    </location>
</feature>
<evidence type="ECO:0000259" key="3">
    <source>
        <dbReference type="Pfam" id="PF00483"/>
    </source>
</evidence>
<gene>
    <name evidence="4" type="ORF">NCAV_0599</name>
</gene>
<dbReference type="KEGG" id="ncv:NCAV_0599"/>
<dbReference type="GO" id="GO:0016779">
    <property type="term" value="F:nucleotidyltransferase activity"/>
    <property type="evidence" value="ECO:0007669"/>
    <property type="project" value="UniProtKB-KW"/>
</dbReference>
<dbReference type="Proteomes" id="UP000236248">
    <property type="component" value="Chromosome NCAV"/>
</dbReference>